<reference evidence="6" key="1">
    <citation type="journal article" date="2019" name="Int. J. Syst. Evol. Microbiol.">
        <title>The Global Catalogue of Microorganisms (GCM) 10K type strain sequencing project: providing services to taxonomists for standard genome sequencing and annotation.</title>
        <authorList>
            <consortium name="The Broad Institute Genomics Platform"/>
            <consortium name="The Broad Institute Genome Sequencing Center for Infectious Disease"/>
            <person name="Wu L."/>
            <person name="Ma J."/>
        </authorList>
    </citation>
    <scope>NUCLEOTIDE SEQUENCE [LARGE SCALE GENOMIC DNA]</scope>
    <source>
        <strain evidence="6">CGMCC 1.11013</strain>
    </source>
</reference>
<name>A0ABQ1RL75_9BURK</name>
<gene>
    <name evidence="5" type="primary">uxaB</name>
    <name evidence="5" type="ORF">GCM10010985_26000</name>
</gene>
<dbReference type="InterPro" id="IPR013328">
    <property type="entry name" value="6PGD_dom2"/>
</dbReference>
<accession>A0ABQ1RL75</accession>
<dbReference type="Proteomes" id="UP000597138">
    <property type="component" value="Unassembled WGS sequence"/>
</dbReference>
<feature type="domain" description="Mannitol dehydrogenase N-terminal" evidence="3">
    <location>
        <begin position="15"/>
        <end position="237"/>
    </location>
</feature>
<protein>
    <submittedName>
        <fullName evidence="5">D-mannonate oxidoreductase</fullName>
    </submittedName>
</protein>
<keyword evidence="1" id="KW-0560">Oxidoreductase</keyword>
<dbReference type="Gene3D" id="3.40.50.720">
    <property type="entry name" value="NAD(P)-binding Rossmann-like Domain"/>
    <property type="match status" value="1"/>
</dbReference>
<dbReference type="InterPro" id="IPR013118">
    <property type="entry name" value="Mannitol_DH_C"/>
</dbReference>
<dbReference type="InterPro" id="IPR008927">
    <property type="entry name" value="6-PGluconate_DH-like_C_sf"/>
</dbReference>
<keyword evidence="6" id="KW-1185">Reference proteome</keyword>
<sequence length="395" mass="44049">MLTKALGREPVNAPILQFGTSRFLLAHAALFVSEALARGAAIGGITIVQTTQSASSRARIAALKDSHGYPVHVRGYDAGSVVDRVIRCHAVQDALVAGDDWPLIRRAFVDHVRVVVSNTSDAGYRLHDQDSSEGVEDEACVPHSFPAKLLALLHARWRERPEAGVTVFPCELVQDNGDTLRDIVAGLAGQWSLPASFIDYMRNQCVWVNSLVDRIVSQAIEPVGAVAEPYALWAIERRPGMELPCTHDQIVVTDDLRRFERLKLFFLNLGHTWLAEGWLREQRDPSQTVFDAMNDPLVRNALESVWYEEVLPVFRSLGSEDEAARYIDSVRDRFLNPFLGHRIADIAVNHEEKVRRRILPFLELAASQSPSEEQPRLRSVLKAHGIEIDTTASSL</sequence>
<comment type="caution">
    <text evidence="5">The sequence shown here is derived from an EMBL/GenBank/DDBJ whole genome shotgun (WGS) entry which is preliminary data.</text>
</comment>
<evidence type="ECO:0000256" key="2">
    <source>
        <dbReference type="ARBA" id="ARBA00023027"/>
    </source>
</evidence>
<dbReference type="InterPro" id="IPR036291">
    <property type="entry name" value="NAD(P)-bd_dom_sf"/>
</dbReference>
<evidence type="ECO:0000259" key="3">
    <source>
        <dbReference type="Pfam" id="PF01232"/>
    </source>
</evidence>
<dbReference type="PANTHER" id="PTHR30524">
    <property type="entry name" value="MANNITOL-1-PHOSPHATE 5-DEHYDROGENASE"/>
    <property type="match status" value="1"/>
</dbReference>
<dbReference type="Pfam" id="PF01232">
    <property type="entry name" value="Mannitol_dh"/>
    <property type="match status" value="1"/>
</dbReference>
<dbReference type="PANTHER" id="PTHR30524:SF0">
    <property type="entry name" value="ALTRONATE OXIDOREDUCTASE-RELATED"/>
    <property type="match status" value="1"/>
</dbReference>
<dbReference type="EMBL" id="BMEG01000003">
    <property type="protein sequence ID" value="GGD70324.1"/>
    <property type="molecule type" value="Genomic_DNA"/>
</dbReference>
<dbReference type="InterPro" id="IPR013131">
    <property type="entry name" value="Mannitol_DH_N"/>
</dbReference>
<evidence type="ECO:0000313" key="6">
    <source>
        <dbReference type="Proteomes" id="UP000597138"/>
    </source>
</evidence>
<proteinExistence type="predicted"/>
<dbReference type="Pfam" id="PF08125">
    <property type="entry name" value="Mannitol_dh_C"/>
    <property type="match status" value="1"/>
</dbReference>
<evidence type="ECO:0000256" key="1">
    <source>
        <dbReference type="ARBA" id="ARBA00023002"/>
    </source>
</evidence>
<organism evidence="5 6">
    <name type="scientific">Caballeronia grimmiae</name>
    <dbReference type="NCBI Taxonomy" id="1071679"/>
    <lineage>
        <taxon>Bacteria</taxon>
        <taxon>Pseudomonadati</taxon>
        <taxon>Pseudomonadota</taxon>
        <taxon>Betaproteobacteria</taxon>
        <taxon>Burkholderiales</taxon>
        <taxon>Burkholderiaceae</taxon>
        <taxon>Caballeronia</taxon>
    </lineage>
</organism>
<evidence type="ECO:0000313" key="5">
    <source>
        <dbReference type="EMBL" id="GGD70324.1"/>
    </source>
</evidence>
<keyword evidence="2" id="KW-0520">NAD</keyword>
<dbReference type="SUPFAM" id="SSF48179">
    <property type="entry name" value="6-phosphogluconate dehydrogenase C-terminal domain-like"/>
    <property type="match status" value="1"/>
</dbReference>
<dbReference type="Gene3D" id="1.10.1040.10">
    <property type="entry name" value="N-(1-d-carboxylethyl)-l-norvaline Dehydrogenase, domain 2"/>
    <property type="match status" value="1"/>
</dbReference>
<evidence type="ECO:0000259" key="4">
    <source>
        <dbReference type="Pfam" id="PF08125"/>
    </source>
</evidence>
<feature type="domain" description="Mannitol dehydrogenase C-terminal" evidence="4">
    <location>
        <begin position="255"/>
        <end position="364"/>
    </location>
</feature>
<dbReference type="SUPFAM" id="SSF51735">
    <property type="entry name" value="NAD(P)-binding Rossmann-fold domains"/>
    <property type="match status" value="1"/>
</dbReference>